<evidence type="ECO:0000256" key="2">
    <source>
        <dbReference type="ARBA" id="ARBA00022691"/>
    </source>
</evidence>
<name>A0ABP9SR92_9ACTN</name>
<dbReference type="PROSITE" id="PS50868">
    <property type="entry name" value="POST_SET"/>
    <property type="match status" value="1"/>
</dbReference>
<organism evidence="5 6">
    <name type="scientific">Rugosimonospora acidiphila</name>
    <dbReference type="NCBI Taxonomy" id="556531"/>
    <lineage>
        <taxon>Bacteria</taxon>
        <taxon>Bacillati</taxon>
        <taxon>Actinomycetota</taxon>
        <taxon>Actinomycetes</taxon>
        <taxon>Micromonosporales</taxon>
        <taxon>Micromonosporaceae</taxon>
        <taxon>Rugosimonospora</taxon>
    </lineage>
</organism>
<evidence type="ECO:0000259" key="4">
    <source>
        <dbReference type="PROSITE" id="PS50868"/>
    </source>
</evidence>
<comment type="caution">
    <text evidence="5">The sequence shown here is derived from an EMBL/GenBank/DDBJ whole genome shotgun (WGS) entry which is preliminary data.</text>
</comment>
<reference evidence="6" key="1">
    <citation type="journal article" date="2019" name="Int. J. Syst. Evol. Microbiol.">
        <title>The Global Catalogue of Microorganisms (GCM) 10K type strain sequencing project: providing services to taxonomists for standard genome sequencing and annotation.</title>
        <authorList>
            <consortium name="The Broad Institute Genomics Platform"/>
            <consortium name="The Broad Institute Genome Sequencing Center for Infectious Disease"/>
            <person name="Wu L."/>
            <person name="Ma J."/>
        </authorList>
    </citation>
    <scope>NUCLEOTIDE SEQUENCE [LARGE SCALE GENOMIC DNA]</scope>
    <source>
        <strain evidence="6">JCM 18304</strain>
    </source>
</reference>
<keyword evidence="6" id="KW-1185">Reference proteome</keyword>
<evidence type="ECO:0000256" key="1">
    <source>
        <dbReference type="ARBA" id="ARBA00022679"/>
    </source>
</evidence>
<dbReference type="Gene3D" id="2.170.270.10">
    <property type="entry name" value="SET domain"/>
    <property type="match status" value="1"/>
</dbReference>
<dbReference type="SMART" id="SM00317">
    <property type="entry name" value="SET"/>
    <property type="match status" value="1"/>
</dbReference>
<dbReference type="Proteomes" id="UP001501570">
    <property type="component" value="Unassembled WGS sequence"/>
</dbReference>
<dbReference type="RefSeq" id="WP_345638942.1">
    <property type="nucleotide sequence ID" value="NZ_BAABJQ010000049.1"/>
</dbReference>
<dbReference type="SUPFAM" id="SSF82199">
    <property type="entry name" value="SET domain"/>
    <property type="match status" value="1"/>
</dbReference>
<protein>
    <recommendedName>
        <fullName evidence="7">SET domain-containing protein-lysine N-methyltransferase</fullName>
    </recommendedName>
</protein>
<dbReference type="EMBL" id="BAABJQ010000049">
    <property type="protein sequence ID" value="GAA5201248.1"/>
    <property type="molecule type" value="Genomic_DNA"/>
</dbReference>
<dbReference type="PROSITE" id="PS50280">
    <property type="entry name" value="SET"/>
    <property type="match status" value="1"/>
</dbReference>
<dbReference type="Pfam" id="PF00856">
    <property type="entry name" value="SET"/>
    <property type="match status" value="1"/>
</dbReference>
<sequence length="175" mass="19368">MEDPLAECWLHSGVEVGPSPIAGLGLFARVPIRAGTAVSRLGGRLVTWQRLRELFAAAARDPRRPYIDTIAVTEDVNLVLPPGSPNGYGNHGCDPNLWWVDAYTLVARRRIERGEELTNDYATSTASPDFRMACRCGSVLCRGTITGDDWRLPQLREMYGNHWVPALVARIHESA</sequence>
<evidence type="ECO:0000313" key="6">
    <source>
        <dbReference type="Proteomes" id="UP001501570"/>
    </source>
</evidence>
<proteinExistence type="predicted"/>
<feature type="domain" description="SET" evidence="3">
    <location>
        <begin position="12"/>
        <end position="122"/>
    </location>
</feature>
<dbReference type="InterPro" id="IPR003616">
    <property type="entry name" value="Post-SET_dom"/>
</dbReference>
<evidence type="ECO:0008006" key="7">
    <source>
        <dbReference type="Google" id="ProtNLM"/>
    </source>
</evidence>
<keyword evidence="1" id="KW-0808">Transferase</keyword>
<dbReference type="InterPro" id="IPR001214">
    <property type="entry name" value="SET_dom"/>
</dbReference>
<feature type="domain" description="Post-SET" evidence="4">
    <location>
        <begin position="130"/>
        <end position="146"/>
    </location>
</feature>
<accession>A0ABP9SR92</accession>
<keyword evidence="2" id="KW-0949">S-adenosyl-L-methionine</keyword>
<evidence type="ECO:0000313" key="5">
    <source>
        <dbReference type="EMBL" id="GAA5201248.1"/>
    </source>
</evidence>
<dbReference type="InterPro" id="IPR046341">
    <property type="entry name" value="SET_dom_sf"/>
</dbReference>
<gene>
    <name evidence="5" type="ORF">GCM10023322_80840</name>
</gene>
<evidence type="ECO:0000259" key="3">
    <source>
        <dbReference type="PROSITE" id="PS50280"/>
    </source>
</evidence>